<dbReference type="PANTHER" id="PTHR13271">
    <property type="entry name" value="UNCHARACTERIZED PUTATIVE METHYLTRANSFERASE"/>
    <property type="match status" value="1"/>
</dbReference>
<comment type="caution">
    <text evidence="1">The sequence shown here is derived from an EMBL/GenBank/DDBJ whole genome shotgun (WGS) entry which is preliminary data.</text>
</comment>
<organism evidence="1 2">
    <name type="scientific">Marasmius tenuissimus</name>
    <dbReference type="NCBI Taxonomy" id="585030"/>
    <lineage>
        <taxon>Eukaryota</taxon>
        <taxon>Fungi</taxon>
        <taxon>Dikarya</taxon>
        <taxon>Basidiomycota</taxon>
        <taxon>Agaricomycotina</taxon>
        <taxon>Agaricomycetes</taxon>
        <taxon>Agaricomycetidae</taxon>
        <taxon>Agaricales</taxon>
        <taxon>Marasmiineae</taxon>
        <taxon>Marasmiaceae</taxon>
        <taxon>Marasmius</taxon>
    </lineage>
</organism>
<evidence type="ECO:0000313" key="1">
    <source>
        <dbReference type="EMBL" id="KAL0059859.1"/>
    </source>
</evidence>
<sequence>MLPPREKMRTGLHFTPEERELFRGTNLHGAISDRERECRDEWTQCARVISAVNSVWGDAFTWETYLTATTHISSRAFPSSLLSENPTLTASPSTEPVLLPGIDSLNHARGKPVSWVVTYPKDDDPRVKTPTISLVIHYPASSSDEIHNNYGAKPNSELILGYGFSISENPDDTILLKVGGGGPDARRWEVGRKARGADGLWNEILSFMVPKLEEASYEDHLDAAGMLTDMVEQLISRLPPLGKRDFDPDAVRPEVVKMFQDYIEGQRDILDSLLAYAEGKRQHAVEWAAKEGVELVFED</sequence>
<dbReference type="InterPro" id="IPR046341">
    <property type="entry name" value="SET_dom_sf"/>
</dbReference>
<name>A0ABR2ZFU3_9AGAR</name>
<evidence type="ECO:0000313" key="2">
    <source>
        <dbReference type="Proteomes" id="UP001437256"/>
    </source>
</evidence>
<dbReference type="InterPro" id="IPR050600">
    <property type="entry name" value="SETD3_SETD6_MTase"/>
</dbReference>
<gene>
    <name evidence="1" type="ORF">AAF712_013341</name>
</gene>
<dbReference type="EMBL" id="JBBXMP010000202">
    <property type="protein sequence ID" value="KAL0059859.1"/>
    <property type="molecule type" value="Genomic_DNA"/>
</dbReference>
<dbReference type="PANTHER" id="PTHR13271:SF147">
    <property type="entry name" value="PROTEIN-LYSINE N-METHYLTRANSFERASE EFM1-RELATED"/>
    <property type="match status" value="1"/>
</dbReference>
<evidence type="ECO:0008006" key="3">
    <source>
        <dbReference type="Google" id="ProtNLM"/>
    </source>
</evidence>
<dbReference type="Proteomes" id="UP001437256">
    <property type="component" value="Unassembled WGS sequence"/>
</dbReference>
<dbReference type="Gene3D" id="3.90.1410.10">
    <property type="entry name" value="set domain protein methyltransferase, domain 1"/>
    <property type="match status" value="1"/>
</dbReference>
<accession>A0ABR2ZFU3</accession>
<proteinExistence type="predicted"/>
<dbReference type="SUPFAM" id="SSF82199">
    <property type="entry name" value="SET domain"/>
    <property type="match status" value="1"/>
</dbReference>
<reference evidence="1 2" key="1">
    <citation type="submission" date="2024-05" db="EMBL/GenBank/DDBJ databases">
        <title>A draft genome resource for the thread blight pathogen Marasmius tenuissimus strain MS-2.</title>
        <authorList>
            <person name="Yulfo-Soto G.E."/>
            <person name="Baruah I.K."/>
            <person name="Amoako-Attah I."/>
            <person name="Bukari Y."/>
            <person name="Meinhardt L.W."/>
            <person name="Bailey B.A."/>
            <person name="Cohen S.P."/>
        </authorList>
    </citation>
    <scope>NUCLEOTIDE SEQUENCE [LARGE SCALE GENOMIC DNA]</scope>
    <source>
        <strain evidence="1 2">MS-2</strain>
    </source>
</reference>
<keyword evidence="2" id="KW-1185">Reference proteome</keyword>
<protein>
    <recommendedName>
        <fullName evidence="3">SET domain-containing protein</fullName>
    </recommendedName>
</protein>